<sequence length="287" mass="32937">MVTVVRRVANEELLTELKTILKDKTTYCVYSDREQGRTQLAQVNVTRRLGDTIWKGALTRAQTVTEKDEQDNITSGHDDWRYFPLAYWDEFREVSENYIRESIAGRIEAERTRTRESIGERGEVGQDGWCWKCGGICYPGIGNMAVNRCSRCRRTVCPSCSVRCRQSDTLCASCLTIRVNALCVWEEWWSEPRQVYGAVVVKSRDRVQPENVTLHFEAMFHKEGAPTSAAGRVRHEIIIPDGWVVNVKPRSPLWGVSKQPDAQGNLRSRVVVDLKELKKKKKTRTEK</sequence>
<name>A0ABD0YGQ8_9HEMI</name>
<evidence type="ECO:0000313" key="2">
    <source>
        <dbReference type="Proteomes" id="UP001558652"/>
    </source>
</evidence>
<organism evidence="1 2">
    <name type="scientific">Ranatra chinensis</name>
    <dbReference type="NCBI Taxonomy" id="642074"/>
    <lineage>
        <taxon>Eukaryota</taxon>
        <taxon>Metazoa</taxon>
        <taxon>Ecdysozoa</taxon>
        <taxon>Arthropoda</taxon>
        <taxon>Hexapoda</taxon>
        <taxon>Insecta</taxon>
        <taxon>Pterygota</taxon>
        <taxon>Neoptera</taxon>
        <taxon>Paraneoptera</taxon>
        <taxon>Hemiptera</taxon>
        <taxon>Heteroptera</taxon>
        <taxon>Panheteroptera</taxon>
        <taxon>Nepomorpha</taxon>
        <taxon>Nepidae</taxon>
        <taxon>Ranatrinae</taxon>
        <taxon>Ranatra</taxon>
    </lineage>
</organism>
<protein>
    <submittedName>
        <fullName evidence="1">Uncharacterized protein</fullName>
    </submittedName>
</protein>
<evidence type="ECO:0000313" key="1">
    <source>
        <dbReference type="EMBL" id="KAL1130386.1"/>
    </source>
</evidence>
<keyword evidence="2" id="KW-1185">Reference proteome</keyword>
<accession>A0ABD0YGQ8</accession>
<dbReference type="AlphaFoldDB" id="A0ABD0YGQ8"/>
<comment type="caution">
    <text evidence="1">The sequence shown here is derived from an EMBL/GenBank/DDBJ whole genome shotgun (WGS) entry which is preliminary data.</text>
</comment>
<dbReference type="EMBL" id="JBFDAA010000008">
    <property type="protein sequence ID" value="KAL1130386.1"/>
    <property type="molecule type" value="Genomic_DNA"/>
</dbReference>
<proteinExistence type="predicted"/>
<reference evidence="1 2" key="1">
    <citation type="submission" date="2024-07" db="EMBL/GenBank/DDBJ databases">
        <title>Chromosome-level genome assembly of the water stick insect Ranatra chinensis (Heteroptera: Nepidae).</title>
        <authorList>
            <person name="Liu X."/>
        </authorList>
    </citation>
    <scope>NUCLEOTIDE SEQUENCE [LARGE SCALE GENOMIC DNA]</scope>
    <source>
        <strain evidence="1">Cailab_2021Rc</strain>
        <tissue evidence="1">Muscle</tissue>
    </source>
</reference>
<dbReference type="Proteomes" id="UP001558652">
    <property type="component" value="Unassembled WGS sequence"/>
</dbReference>
<gene>
    <name evidence="1" type="ORF">AAG570_013324</name>
</gene>